<sequence length="779" mass="90037">MCYMHISWATPRYALSPTAISGYLEIVDSRGRPCALVLPLNPYCPVCDHLDWEMTAQKRWDPTLKAQKGRLGEYLNEVDLGLNRDTFDIYLKDLGQQHGRRSIMKALQPTVLEQIKSFTAGIISITQGESYAAMAWGVIAYALRSVTDKVAEMLSNITKHLPVIEEYKDLFPDCEKLNEPMGELYDEYVGFCTDAVLFFKMRMWKILFKIVFGSLRKRFHERDTNITRHSETFMMHVDLVRTQLQRDTARGVKRLVSNPDQTVVKGIPWEKNPQFYGRDNVLEDIHGNLRPKDDAQAKGQLSCVIHGIGGVGKTQLALEYTYRYRSHYKYIFWIFWLLGKAVMTKAARSSLSETRWPTVSTQVIHDNMQRLITTDPSWLLVFDNVDQSEPELDFLHPSKHFDFNFVCKSLTDHNLVITTPVGKQRRLSIHRALKKYLLQCLEDRSHAKLQAVFWQSLKMEPKIKPVLAFATLLLDTANYLWEKGLTKEGMETMQIGEEVCVQFSNIPEKCDLALELRKRRIQQLEQSGHVASDNAILLANAWNDVSVVRIQNEEFKEAVPCLKESLRLKNKWELEDNIPWHFSETYKNLAFTHLSRGEFKKAREFTNRSYNLYSRSIAEKSAATQKAKFILATILLNYGDIEEALKLHKKILLARQEIFSKAPGLTKDSLYNVGEIYRQQGGKLEKAEAKFREALEDYKAWPPEAIARAQYHLALVINKFTNRLTFSRKIEAAQLEEEARQLRERLDPSSVSNTPKANLRLHDFMVSLWARRTSLVKKI</sequence>
<dbReference type="Proteomes" id="UP001148629">
    <property type="component" value="Unassembled WGS sequence"/>
</dbReference>
<gene>
    <name evidence="1" type="ORF">NM208_g8962</name>
</gene>
<dbReference type="EMBL" id="JANRMS010001082">
    <property type="protein sequence ID" value="KAJ3531246.1"/>
    <property type="molecule type" value="Genomic_DNA"/>
</dbReference>
<reference evidence="1" key="1">
    <citation type="submission" date="2022-08" db="EMBL/GenBank/DDBJ databases">
        <title>Genome Sequence of Fusarium decemcellulare.</title>
        <authorList>
            <person name="Buettner E."/>
        </authorList>
    </citation>
    <scope>NUCLEOTIDE SEQUENCE</scope>
    <source>
        <strain evidence="1">Babe19</strain>
    </source>
</reference>
<accession>A0ACC1S3D6</accession>
<organism evidence="1 2">
    <name type="scientific">Fusarium decemcellulare</name>
    <dbReference type="NCBI Taxonomy" id="57161"/>
    <lineage>
        <taxon>Eukaryota</taxon>
        <taxon>Fungi</taxon>
        <taxon>Dikarya</taxon>
        <taxon>Ascomycota</taxon>
        <taxon>Pezizomycotina</taxon>
        <taxon>Sordariomycetes</taxon>
        <taxon>Hypocreomycetidae</taxon>
        <taxon>Hypocreales</taxon>
        <taxon>Nectriaceae</taxon>
        <taxon>Fusarium</taxon>
        <taxon>Fusarium decemcellulare species complex</taxon>
    </lineage>
</organism>
<proteinExistence type="predicted"/>
<name>A0ACC1S3D6_9HYPO</name>
<protein>
    <submittedName>
        <fullName evidence="1">Uncharacterized protein</fullName>
    </submittedName>
</protein>
<evidence type="ECO:0000313" key="1">
    <source>
        <dbReference type="EMBL" id="KAJ3531246.1"/>
    </source>
</evidence>
<keyword evidence="2" id="KW-1185">Reference proteome</keyword>
<comment type="caution">
    <text evidence="1">The sequence shown here is derived from an EMBL/GenBank/DDBJ whole genome shotgun (WGS) entry which is preliminary data.</text>
</comment>
<evidence type="ECO:0000313" key="2">
    <source>
        <dbReference type="Proteomes" id="UP001148629"/>
    </source>
</evidence>